<feature type="transmembrane region" description="Helical" evidence="2">
    <location>
        <begin position="122"/>
        <end position="142"/>
    </location>
</feature>
<dbReference type="EMBL" id="SPNK01000003">
    <property type="protein sequence ID" value="TFI02274.1"/>
    <property type="molecule type" value="Genomic_DNA"/>
</dbReference>
<keyword evidence="2" id="KW-1133">Transmembrane helix</keyword>
<dbReference type="AlphaFoldDB" id="A0AAX2SG30"/>
<name>A0AAX2SG30_KOCRH</name>
<keyword evidence="4" id="KW-1185">Reference proteome</keyword>
<accession>A0AAX2SG30</accession>
<evidence type="ECO:0000256" key="1">
    <source>
        <dbReference type="SAM" id="MobiDB-lite"/>
    </source>
</evidence>
<protein>
    <submittedName>
        <fullName evidence="3">DUF4245 family protein</fullName>
    </submittedName>
</protein>
<evidence type="ECO:0000313" key="4">
    <source>
        <dbReference type="Proteomes" id="UP000298017"/>
    </source>
</evidence>
<dbReference type="InterPro" id="IPR025339">
    <property type="entry name" value="DUF4245"/>
</dbReference>
<sequence length="291" mass="29752">MSSSASGPDPRSAHGDHPADGAAAHRSPAGTDGAAAVPGNSGGAVDGPGVPPASGATSTPGASSPPSIEGDSGSAGPVPGAESAAPESGPGGVGSGTENAGDAEQPVPQLTTKQAARINAPIRGMVISMVVLMLLLLPFLWLQPKPDGQPYRANVDVGQEAAFVADQAPFTPAAPQLPEGWSANYARWTENSEDGVPLWNVGYLSPEYHLVDLVQTAEPNPTWLAQRTEQAPQTGEKTVGGVTWTLHHREATDKQEEYTAWVADLKDSTVVLSGKAPDAEFEQVAQSLSGS</sequence>
<organism evidence="3 4">
    <name type="scientific">Kocuria rhizophila</name>
    <dbReference type="NCBI Taxonomy" id="72000"/>
    <lineage>
        <taxon>Bacteria</taxon>
        <taxon>Bacillati</taxon>
        <taxon>Actinomycetota</taxon>
        <taxon>Actinomycetes</taxon>
        <taxon>Micrococcales</taxon>
        <taxon>Micrococcaceae</taxon>
        <taxon>Kocuria</taxon>
    </lineage>
</organism>
<keyword evidence="2" id="KW-0472">Membrane</keyword>
<dbReference type="Proteomes" id="UP000298017">
    <property type="component" value="Unassembled WGS sequence"/>
</dbReference>
<feature type="region of interest" description="Disordered" evidence="1">
    <location>
        <begin position="1"/>
        <end position="109"/>
    </location>
</feature>
<evidence type="ECO:0000313" key="3">
    <source>
        <dbReference type="EMBL" id="TFI02274.1"/>
    </source>
</evidence>
<gene>
    <name evidence="3" type="ORF">E4P33_04325</name>
</gene>
<feature type="compositionally biased region" description="Low complexity" evidence="1">
    <location>
        <begin position="52"/>
        <end position="67"/>
    </location>
</feature>
<comment type="caution">
    <text evidence="3">The sequence shown here is derived from an EMBL/GenBank/DDBJ whole genome shotgun (WGS) entry which is preliminary data.</text>
</comment>
<proteinExistence type="predicted"/>
<keyword evidence="2" id="KW-0812">Transmembrane</keyword>
<dbReference type="RefSeq" id="WP_070636206.1">
    <property type="nucleotide sequence ID" value="NZ_CABMOG010000021.1"/>
</dbReference>
<evidence type="ECO:0000256" key="2">
    <source>
        <dbReference type="SAM" id="Phobius"/>
    </source>
</evidence>
<reference evidence="3 4" key="1">
    <citation type="submission" date="2019-03" db="EMBL/GenBank/DDBJ databases">
        <title>Genome Sequencing and Assembly of Various Microbes Isolated from Alder Root Nodule.</title>
        <authorList>
            <person name="Swanson E."/>
            <person name="Sevigny J.L."/>
            <person name="Pesce C."/>
            <person name="Davis I."/>
            <person name="Kleiner V."/>
            <person name="Tisa L."/>
        </authorList>
    </citation>
    <scope>NUCLEOTIDE SEQUENCE [LARGE SCALE GENOMIC DNA]</scope>
    <source>
        <strain evidence="3 4">4R-31</strain>
    </source>
</reference>
<dbReference type="Pfam" id="PF14030">
    <property type="entry name" value="DUF4245"/>
    <property type="match status" value="1"/>
</dbReference>